<gene>
    <name evidence="1" type="ORF">NCTC9185_07005</name>
</gene>
<proteinExistence type="predicted"/>
<organism evidence="1 2">
    <name type="scientific">Raoultella terrigena</name>
    <name type="common">Klebsiella terrigena</name>
    <dbReference type="NCBI Taxonomy" id="577"/>
    <lineage>
        <taxon>Bacteria</taxon>
        <taxon>Pseudomonadati</taxon>
        <taxon>Pseudomonadota</taxon>
        <taxon>Gammaproteobacteria</taxon>
        <taxon>Enterobacterales</taxon>
        <taxon>Enterobacteriaceae</taxon>
        <taxon>Klebsiella/Raoultella group</taxon>
        <taxon>Raoultella</taxon>
    </lineage>
</organism>
<protein>
    <recommendedName>
        <fullName evidence="3">Kinase</fullName>
    </recommendedName>
</protein>
<dbReference type="GO" id="GO:0003824">
    <property type="term" value="F:catalytic activity"/>
    <property type="evidence" value="ECO:0007669"/>
    <property type="project" value="UniProtKB-ARBA"/>
</dbReference>
<dbReference type="EMBL" id="CABDVU010000001">
    <property type="protein sequence ID" value="VTN14937.1"/>
    <property type="molecule type" value="Genomic_DNA"/>
</dbReference>
<sequence length="82" mass="8457">MTPFFVGLTILDIAGRPVLDIPPRGGVAFIEQIRLNPAGTAAGANINAAKLGVRTAAVACLGHDEKADLFSPATRAWGSTAR</sequence>
<dbReference type="SUPFAM" id="SSF53613">
    <property type="entry name" value="Ribokinase-like"/>
    <property type="match status" value="1"/>
</dbReference>
<evidence type="ECO:0000313" key="1">
    <source>
        <dbReference type="EMBL" id="VTN14937.1"/>
    </source>
</evidence>
<accession>A0A4U9D9Z3</accession>
<dbReference type="Proteomes" id="UP000339249">
    <property type="component" value="Unassembled WGS sequence"/>
</dbReference>
<dbReference type="AlphaFoldDB" id="A0A4U9D9Z3"/>
<evidence type="ECO:0008006" key="3">
    <source>
        <dbReference type="Google" id="ProtNLM"/>
    </source>
</evidence>
<name>A0A4U9D9Z3_RAOTE</name>
<dbReference type="Gene3D" id="3.40.1190.20">
    <property type="match status" value="1"/>
</dbReference>
<evidence type="ECO:0000313" key="2">
    <source>
        <dbReference type="Proteomes" id="UP000339249"/>
    </source>
</evidence>
<dbReference type="InterPro" id="IPR029056">
    <property type="entry name" value="Ribokinase-like"/>
</dbReference>
<reference evidence="1 2" key="1">
    <citation type="submission" date="2019-04" db="EMBL/GenBank/DDBJ databases">
        <authorList>
            <consortium name="Pathogen Informatics"/>
        </authorList>
    </citation>
    <scope>NUCLEOTIDE SEQUENCE [LARGE SCALE GENOMIC DNA]</scope>
    <source>
        <strain evidence="1 2">NCTC9185</strain>
    </source>
</reference>